<accession>A0A1J5SXK8</accession>
<organism evidence="2">
    <name type="scientific">mine drainage metagenome</name>
    <dbReference type="NCBI Taxonomy" id="410659"/>
    <lineage>
        <taxon>unclassified sequences</taxon>
        <taxon>metagenomes</taxon>
        <taxon>ecological metagenomes</taxon>
    </lineage>
</organism>
<keyword evidence="1" id="KW-1133">Transmembrane helix</keyword>
<gene>
    <name evidence="2" type="ORF">GALL_115220</name>
</gene>
<sequence length="152" mass="16474">MNPNDEQKLETLIHQTLRSLPERQAPRTLELRVLNSIAARRTLPWWRQSYTHWPMPARLGFAGASVALAAAILVYGSLGVAGLARMFGALCSCVLPLKAVLGAAGSFGHLATTLFDRIPALYLYGGLGAIVLFYVALFGLGTTAYRAFIANR</sequence>
<feature type="transmembrane region" description="Helical" evidence="1">
    <location>
        <begin position="121"/>
        <end position="145"/>
    </location>
</feature>
<reference evidence="2" key="1">
    <citation type="submission" date="2016-10" db="EMBL/GenBank/DDBJ databases">
        <title>Sequence of Gallionella enrichment culture.</title>
        <authorList>
            <person name="Poehlein A."/>
            <person name="Muehling M."/>
            <person name="Daniel R."/>
        </authorList>
    </citation>
    <scope>NUCLEOTIDE SEQUENCE</scope>
</reference>
<proteinExistence type="predicted"/>
<feature type="transmembrane region" description="Helical" evidence="1">
    <location>
        <begin position="95"/>
        <end position="115"/>
    </location>
</feature>
<evidence type="ECO:0000256" key="1">
    <source>
        <dbReference type="SAM" id="Phobius"/>
    </source>
</evidence>
<protein>
    <submittedName>
        <fullName evidence="2">Uncharacterized protein</fullName>
    </submittedName>
</protein>
<comment type="caution">
    <text evidence="2">The sequence shown here is derived from an EMBL/GenBank/DDBJ whole genome shotgun (WGS) entry which is preliminary data.</text>
</comment>
<feature type="transmembrane region" description="Helical" evidence="1">
    <location>
        <begin position="59"/>
        <end position="83"/>
    </location>
</feature>
<dbReference type="AlphaFoldDB" id="A0A1J5SXK8"/>
<keyword evidence="1" id="KW-0812">Transmembrane</keyword>
<dbReference type="EMBL" id="MLJW01000044">
    <property type="protein sequence ID" value="OIR06332.1"/>
    <property type="molecule type" value="Genomic_DNA"/>
</dbReference>
<keyword evidence="1" id="KW-0472">Membrane</keyword>
<evidence type="ECO:0000313" key="2">
    <source>
        <dbReference type="EMBL" id="OIR06332.1"/>
    </source>
</evidence>
<name>A0A1J5SXK8_9ZZZZ</name>